<sequence>MEHPTVPTELTPVANNERIQALDVVRGFALIGILMMNVEFFNRATADIGNGIPAGLTGANFWVSYFVQYFVTGKFWTIFSLLFGMGFAVMLTRAERAGRGFVVPYMRRIAALAAFGIMHHIFLFAGDILVSYSVAAVALLIVLYGRAKWILLAMALCIAGGIVFDMKWLFGQAAGLAFFGVVAWWLRGEQRMKRFGKPPVIAFILMLIGLLLMLGGAAAWAAPNVPKEARIGLPILGFALFALGFLTKRHHADKPGRAWRLGVGIYCFSFFMMTAAGASMYFLPEKPVAAVTKEQIKKEKEQTAEREKMRKEREERVKKETAVLSKGSYSEAVALRAEAFPEQAAGEVGFATILVGMFLIGTWFVRSGVMEKAQAHLPLFRKLALFGLPIGIGMGLIASAIATHPTPGSHGADGFQFAMGLQMLGNLPASLGYVSLVILMLYSASPLNKVSVLAPFGRMALTNYLTQSLVASTFFFGYGFGNWGISRIDQMLFVVVLAAAQIVFSHVWLSRFRYGPVEWLWRAITYWTIPPMRIGASAPAAAVAKPA</sequence>
<proteinExistence type="predicted"/>
<keyword evidence="1" id="KW-1133">Transmembrane helix</keyword>
<reference evidence="4" key="1">
    <citation type="submission" date="2016-10" db="EMBL/GenBank/DDBJ databases">
        <authorList>
            <person name="Varghese N."/>
            <person name="Submissions S."/>
        </authorList>
    </citation>
    <scope>NUCLEOTIDE SEQUENCE [LARGE SCALE GENOMIC DNA]</scope>
    <source>
        <strain evidence="4">CGMCC 1.12041</strain>
    </source>
</reference>
<dbReference type="PANTHER" id="PTHR30590">
    <property type="entry name" value="INNER MEMBRANE PROTEIN"/>
    <property type="match status" value="1"/>
</dbReference>
<dbReference type="AlphaFoldDB" id="A0A1I1X293"/>
<feature type="transmembrane region" description="Helical" evidence="1">
    <location>
        <begin position="149"/>
        <end position="164"/>
    </location>
</feature>
<feature type="transmembrane region" description="Helical" evidence="1">
    <location>
        <begin position="464"/>
        <end position="485"/>
    </location>
</feature>
<keyword evidence="1" id="KW-0472">Membrane</keyword>
<evidence type="ECO:0000313" key="4">
    <source>
        <dbReference type="Proteomes" id="UP000198639"/>
    </source>
</evidence>
<feature type="transmembrane region" description="Helical" evidence="1">
    <location>
        <begin position="128"/>
        <end position="144"/>
    </location>
</feature>
<keyword evidence="1" id="KW-0812">Transmembrane</keyword>
<accession>A0A1I1X293</accession>
<feature type="transmembrane region" description="Helical" evidence="1">
    <location>
        <begin position="491"/>
        <end position="509"/>
    </location>
</feature>
<feature type="transmembrane region" description="Helical" evidence="1">
    <location>
        <begin position="423"/>
        <end position="443"/>
    </location>
</feature>
<evidence type="ECO:0000313" key="3">
    <source>
        <dbReference type="EMBL" id="SFE01564.1"/>
    </source>
</evidence>
<dbReference type="RefSeq" id="WP_177207898.1">
    <property type="nucleotide sequence ID" value="NZ_FOLD01000058.1"/>
</dbReference>
<feature type="domain" description="DUF418" evidence="2">
    <location>
        <begin position="365"/>
        <end position="527"/>
    </location>
</feature>
<feature type="transmembrane region" description="Helical" evidence="1">
    <location>
        <begin position="229"/>
        <end position="246"/>
    </location>
</feature>
<dbReference type="InterPro" id="IPR052529">
    <property type="entry name" value="Bact_Transport_Assoc"/>
</dbReference>
<evidence type="ECO:0000256" key="1">
    <source>
        <dbReference type="SAM" id="Phobius"/>
    </source>
</evidence>
<dbReference type="EMBL" id="FOLD01000058">
    <property type="protein sequence ID" value="SFE01564.1"/>
    <property type="molecule type" value="Genomic_DNA"/>
</dbReference>
<evidence type="ECO:0000259" key="2">
    <source>
        <dbReference type="Pfam" id="PF04235"/>
    </source>
</evidence>
<feature type="transmembrane region" description="Helical" evidence="1">
    <location>
        <begin position="348"/>
        <end position="365"/>
    </location>
</feature>
<dbReference type="Pfam" id="PF04235">
    <property type="entry name" value="DUF418"/>
    <property type="match status" value="1"/>
</dbReference>
<feature type="transmembrane region" description="Helical" evidence="1">
    <location>
        <begin position="170"/>
        <end position="188"/>
    </location>
</feature>
<protein>
    <recommendedName>
        <fullName evidence="2">DUF418 domain-containing protein</fullName>
    </recommendedName>
</protein>
<dbReference type="InterPro" id="IPR007349">
    <property type="entry name" value="DUF418"/>
</dbReference>
<feature type="transmembrane region" description="Helical" evidence="1">
    <location>
        <begin position="75"/>
        <end position="93"/>
    </location>
</feature>
<dbReference type="STRING" id="1164594.SAMN05216204_1582"/>
<feature type="transmembrane region" description="Helical" evidence="1">
    <location>
        <begin position="385"/>
        <end position="403"/>
    </location>
</feature>
<feature type="transmembrane region" description="Helical" evidence="1">
    <location>
        <begin position="200"/>
        <end position="223"/>
    </location>
</feature>
<name>A0A1I1X293_9BURK</name>
<organism evidence="3 4">
    <name type="scientific">Massilia yuzhufengensis</name>
    <dbReference type="NCBI Taxonomy" id="1164594"/>
    <lineage>
        <taxon>Bacteria</taxon>
        <taxon>Pseudomonadati</taxon>
        <taxon>Pseudomonadota</taxon>
        <taxon>Betaproteobacteria</taxon>
        <taxon>Burkholderiales</taxon>
        <taxon>Oxalobacteraceae</taxon>
        <taxon>Telluria group</taxon>
        <taxon>Massilia</taxon>
    </lineage>
</organism>
<feature type="transmembrane region" description="Helical" evidence="1">
    <location>
        <begin position="105"/>
        <end position="122"/>
    </location>
</feature>
<keyword evidence="4" id="KW-1185">Reference proteome</keyword>
<dbReference type="PANTHER" id="PTHR30590:SF2">
    <property type="entry name" value="INNER MEMBRANE PROTEIN"/>
    <property type="match status" value="1"/>
</dbReference>
<feature type="transmembrane region" description="Helical" evidence="1">
    <location>
        <begin position="258"/>
        <end position="283"/>
    </location>
</feature>
<gene>
    <name evidence="3" type="ORF">SAMN05216204_1582</name>
</gene>
<dbReference type="Proteomes" id="UP000198639">
    <property type="component" value="Unassembled WGS sequence"/>
</dbReference>